<proteinExistence type="predicted"/>
<evidence type="ECO:0008006" key="3">
    <source>
        <dbReference type="Google" id="ProtNLM"/>
    </source>
</evidence>
<dbReference type="AlphaFoldDB" id="A0A6A4HJY5"/>
<reference evidence="1" key="1">
    <citation type="journal article" date="2019" name="Environ. Microbiol.">
        <title>Fungal ecological strategies reflected in gene transcription - a case study of two litter decomposers.</title>
        <authorList>
            <person name="Barbi F."/>
            <person name="Kohler A."/>
            <person name="Barry K."/>
            <person name="Baskaran P."/>
            <person name="Daum C."/>
            <person name="Fauchery L."/>
            <person name="Ihrmark K."/>
            <person name="Kuo A."/>
            <person name="LaButti K."/>
            <person name="Lipzen A."/>
            <person name="Morin E."/>
            <person name="Grigoriev I.V."/>
            <person name="Henrissat B."/>
            <person name="Lindahl B."/>
            <person name="Martin F."/>
        </authorList>
    </citation>
    <scope>NUCLEOTIDE SEQUENCE</scope>
    <source>
        <strain evidence="1">JB14</strain>
    </source>
</reference>
<evidence type="ECO:0000313" key="1">
    <source>
        <dbReference type="EMBL" id="KAE9397831.1"/>
    </source>
</evidence>
<gene>
    <name evidence="1" type="ORF">BT96DRAFT_921162</name>
</gene>
<evidence type="ECO:0000313" key="2">
    <source>
        <dbReference type="Proteomes" id="UP000799118"/>
    </source>
</evidence>
<keyword evidence="2" id="KW-1185">Reference proteome</keyword>
<protein>
    <recommendedName>
        <fullName evidence="3">F-box domain-containing protein</fullName>
    </recommendedName>
</protein>
<dbReference type="EMBL" id="ML769491">
    <property type="protein sequence ID" value="KAE9397831.1"/>
    <property type="molecule type" value="Genomic_DNA"/>
</dbReference>
<name>A0A6A4HJY5_9AGAR</name>
<organism evidence="1 2">
    <name type="scientific">Gymnopus androsaceus JB14</name>
    <dbReference type="NCBI Taxonomy" id="1447944"/>
    <lineage>
        <taxon>Eukaryota</taxon>
        <taxon>Fungi</taxon>
        <taxon>Dikarya</taxon>
        <taxon>Basidiomycota</taxon>
        <taxon>Agaricomycotina</taxon>
        <taxon>Agaricomycetes</taxon>
        <taxon>Agaricomycetidae</taxon>
        <taxon>Agaricales</taxon>
        <taxon>Marasmiineae</taxon>
        <taxon>Omphalotaceae</taxon>
        <taxon>Gymnopus</taxon>
    </lineage>
</organism>
<sequence length="357" mass="39981">MMERRVLNELIDSTLLNCALVGRAWVRSSQRGIFREIVLKLPLTAFIVFPTATRRLDASFSEKPYLASYVRILELRSFAQFNAAPPEHAVYVATASLVRRLSNLNSLSFSSVSWESLPPLLQAALTEICKAPSVTRLSAIHFNISTFVEMASILSCMKNLKVLHINVLCDDWNVPNSLSELEIEEANLPPQSIQLDELRLDINEPCFMDWFQQDSCPIGIPSQMDMATLQYFGTGLKDDVARMASTLNFAHLTNLRCLSLVLLYQTETDNPEINLLFQHLTIGLRVTDTLTPRHWNQWSAFDTLLGKPAFASLDTVDFNLAPYPGYLKIPDGASKLLSEKLPFLEGSGEAGDSLGFY</sequence>
<accession>A0A6A4HJY5</accession>
<dbReference type="Proteomes" id="UP000799118">
    <property type="component" value="Unassembled WGS sequence"/>
</dbReference>